<feature type="transmembrane region" description="Helical" evidence="9">
    <location>
        <begin position="53"/>
        <end position="73"/>
    </location>
</feature>
<keyword evidence="4" id="KW-0808">Transferase</keyword>
<evidence type="ECO:0000313" key="12">
    <source>
        <dbReference type="Proteomes" id="UP000663937"/>
    </source>
</evidence>
<reference evidence="11" key="1">
    <citation type="submission" date="2021-03" db="EMBL/GenBank/DDBJ databases">
        <title>Pengzhenrongella sicca gen. nov., sp. nov., a new member of suborder Micrococcineae isolated from High-Arctic tundra soil.</title>
        <authorList>
            <person name="Peng F."/>
        </authorList>
    </citation>
    <scope>NUCLEOTIDE SEQUENCE</scope>
    <source>
        <strain evidence="11">LRZ-2</strain>
    </source>
</reference>
<dbReference type="AlphaFoldDB" id="A0A8A4ZBA6"/>
<keyword evidence="8" id="KW-0902">Two-component regulatory system</keyword>
<evidence type="ECO:0000256" key="4">
    <source>
        <dbReference type="ARBA" id="ARBA00022679"/>
    </source>
</evidence>
<protein>
    <recommendedName>
        <fullName evidence="2">histidine kinase</fullName>
        <ecNumber evidence="2">2.7.13.3</ecNumber>
    </recommendedName>
</protein>
<feature type="transmembrane region" description="Helical" evidence="9">
    <location>
        <begin position="93"/>
        <end position="110"/>
    </location>
</feature>
<dbReference type="EMBL" id="CP071868">
    <property type="protein sequence ID" value="QTE28299.1"/>
    <property type="molecule type" value="Genomic_DNA"/>
</dbReference>
<evidence type="ECO:0000259" key="10">
    <source>
        <dbReference type="Pfam" id="PF07730"/>
    </source>
</evidence>
<keyword evidence="9" id="KW-1133">Transmembrane helix</keyword>
<dbReference type="GO" id="GO:0005524">
    <property type="term" value="F:ATP binding"/>
    <property type="evidence" value="ECO:0007669"/>
    <property type="project" value="UniProtKB-KW"/>
</dbReference>
<name>A0A8A4ZBA6_9MICO</name>
<keyword evidence="7" id="KW-0067">ATP-binding</keyword>
<dbReference type="Proteomes" id="UP000663937">
    <property type="component" value="Chromosome"/>
</dbReference>
<dbReference type="CDD" id="cd16917">
    <property type="entry name" value="HATPase_UhpB-NarQ-NarX-like"/>
    <property type="match status" value="1"/>
</dbReference>
<evidence type="ECO:0000313" key="11">
    <source>
        <dbReference type="EMBL" id="QTE28299.1"/>
    </source>
</evidence>
<comment type="catalytic activity">
    <reaction evidence="1">
        <text>ATP + protein L-histidine = ADP + protein N-phospho-L-histidine.</text>
        <dbReference type="EC" id="2.7.13.3"/>
    </reaction>
</comment>
<dbReference type="InterPro" id="IPR011712">
    <property type="entry name" value="Sig_transdc_His_kin_sub3_dim/P"/>
</dbReference>
<dbReference type="InterPro" id="IPR036890">
    <property type="entry name" value="HATPase_C_sf"/>
</dbReference>
<evidence type="ECO:0000256" key="8">
    <source>
        <dbReference type="ARBA" id="ARBA00023012"/>
    </source>
</evidence>
<keyword evidence="3" id="KW-0597">Phosphoprotein</keyword>
<evidence type="ECO:0000256" key="7">
    <source>
        <dbReference type="ARBA" id="ARBA00022840"/>
    </source>
</evidence>
<keyword evidence="9" id="KW-0812">Transmembrane</keyword>
<dbReference type="KEGG" id="psic:J4E96_13015"/>
<feature type="transmembrane region" description="Helical" evidence="9">
    <location>
        <begin position="117"/>
        <end position="135"/>
    </location>
</feature>
<dbReference type="GO" id="GO:0000155">
    <property type="term" value="F:phosphorelay sensor kinase activity"/>
    <property type="evidence" value="ECO:0007669"/>
    <property type="project" value="InterPro"/>
</dbReference>
<dbReference type="PANTHER" id="PTHR24421">
    <property type="entry name" value="NITRATE/NITRITE SENSOR PROTEIN NARX-RELATED"/>
    <property type="match status" value="1"/>
</dbReference>
<evidence type="ECO:0000256" key="6">
    <source>
        <dbReference type="ARBA" id="ARBA00022777"/>
    </source>
</evidence>
<dbReference type="GO" id="GO:0046983">
    <property type="term" value="F:protein dimerization activity"/>
    <property type="evidence" value="ECO:0007669"/>
    <property type="project" value="InterPro"/>
</dbReference>
<sequence length="415" mass="42787">MLGRPNVADAVDPWATAPGPPRGVRLAGRIVLGLLVPTLVLARPLAGDATGPGVATIAISVVVGIALSLGYRWPEAALAVSLAGFVVAQALEPVNAVLAVACELALFNLALRRPRRICVPAGVITALVLLIVVWADTTGPITEPRTVIVAVWTALALAFGDGVRMQRAYVNALGERARRAEESGEQEARARVAEERVRIARELHDVVAHHIAVINVHAGLARRAQGRDAVVVDTSLGHVQDAARTVLDELGTVLRVLRSDDVAGPGTDPLPGLAQLDDLIATFGAAGLVVGVSATGRPREMDRACDLAVYRIIQESLTNASKHGAGGHADLSLTYGADAVTIAVINLARAEPAGSAGSASPPGGPARRVGQGLVGMRERVAGAGGSLTARLDPGGAFRLVAVVPYRPRGADEAGR</sequence>
<keyword evidence="12" id="KW-1185">Reference proteome</keyword>
<keyword evidence="9" id="KW-0472">Membrane</keyword>
<keyword evidence="5" id="KW-0547">Nucleotide-binding</keyword>
<dbReference type="Gene3D" id="1.20.5.1930">
    <property type="match status" value="1"/>
</dbReference>
<dbReference type="Gene3D" id="3.30.565.10">
    <property type="entry name" value="Histidine kinase-like ATPase, C-terminal domain"/>
    <property type="match status" value="1"/>
</dbReference>
<evidence type="ECO:0000256" key="5">
    <source>
        <dbReference type="ARBA" id="ARBA00022741"/>
    </source>
</evidence>
<evidence type="ECO:0000256" key="2">
    <source>
        <dbReference type="ARBA" id="ARBA00012438"/>
    </source>
</evidence>
<proteinExistence type="predicted"/>
<organism evidence="11 12">
    <name type="scientific">Pengzhenrongella sicca</name>
    <dbReference type="NCBI Taxonomy" id="2819238"/>
    <lineage>
        <taxon>Bacteria</taxon>
        <taxon>Bacillati</taxon>
        <taxon>Actinomycetota</taxon>
        <taxon>Actinomycetes</taxon>
        <taxon>Micrococcales</taxon>
        <taxon>Pengzhenrongella</taxon>
    </lineage>
</organism>
<evidence type="ECO:0000256" key="9">
    <source>
        <dbReference type="SAM" id="Phobius"/>
    </source>
</evidence>
<keyword evidence="6 11" id="KW-0418">Kinase</keyword>
<dbReference type="SUPFAM" id="SSF55874">
    <property type="entry name" value="ATPase domain of HSP90 chaperone/DNA topoisomerase II/histidine kinase"/>
    <property type="match status" value="1"/>
</dbReference>
<evidence type="ECO:0000256" key="3">
    <source>
        <dbReference type="ARBA" id="ARBA00022553"/>
    </source>
</evidence>
<accession>A0A8A4ZBA6</accession>
<dbReference type="PANTHER" id="PTHR24421:SF10">
    <property type="entry name" value="NITRATE_NITRITE SENSOR PROTEIN NARQ"/>
    <property type="match status" value="1"/>
</dbReference>
<evidence type="ECO:0000256" key="1">
    <source>
        <dbReference type="ARBA" id="ARBA00000085"/>
    </source>
</evidence>
<dbReference type="InterPro" id="IPR050482">
    <property type="entry name" value="Sensor_HK_TwoCompSys"/>
</dbReference>
<feature type="domain" description="Signal transduction histidine kinase subgroup 3 dimerisation and phosphoacceptor" evidence="10">
    <location>
        <begin position="195"/>
        <end position="260"/>
    </location>
</feature>
<dbReference type="EC" id="2.7.13.3" evidence="2"/>
<gene>
    <name evidence="11" type="ORF">J4E96_13015</name>
</gene>
<dbReference type="RefSeq" id="WP_227422534.1">
    <property type="nucleotide sequence ID" value="NZ_CP071868.1"/>
</dbReference>
<dbReference type="Pfam" id="PF07730">
    <property type="entry name" value="HisKA_3"/>
    <property type="match status" value="1"/>
</dbReference>
<dbReference type="GO" id="GO:0016020">
    <property type="term" value="C:membrane"/>
    <property type="evidence" value="ECO:0007669"/>
    <property type="project" value="InterPro"/>
</dbReference>